<evidence type="ECO:0000259" key="1">
    <source>
        <dbReference type="Pfam" id="PF01928"/>
    </source>
</evidence>
<dbReference type="RefSeq" id="WP_093842590.1">
    <property type="nucleotide sequence ID" value="NZ_FPAB01000003.1"/>
</dbReference>
<dbReference type="InterPro" id="IPR023577">
    <property type="entry name" value="CYTH_domain"/>
</dbReference>
<reference evidence="3" key="1">
    <citation type="submission" date="2016-10" db="EMBL/GenBank/DDBJ databases">
        <authorList>
            <person name="Varghese N."/>
            <person name="Submissions S."/>
        </authorList>
    </citation>
    <scope>NUCLEOTIDE SEQUENCE [LARGE SCALE GENOMIC DNA]</scope>
    <source>
        <strain evidence="3">CGMCC 4.7047</strain>
    </source>
</reference>
<dbReference type="STRING" id="1176198.SAMN05444716_1033"/>
<dbReference type="Pfam" id="PF01928">
    <property type="entry name" value="CYTH"/>
    <property type="match status" value="1"/>
</dbReference>
<accession>A0A1I6RD80</accession>
<dbReference type="Gene3D" id="2.40.320.10">
    <property type="entry name" value="Hypothetical Protein Pfu-838710-001"/>
    <property type="match status" value="1"/>
</dbReference>
<name>A0A1I6RD80_9ACTN</name>
<protein>
    <submittedName>
        <fullName evidence="2">Adenylate cyclase, class 2</fullName>
    </submittedName>
</protein>
<gene>
    <name evidence="2" type="ORF">SAMN05444716_1033</name>
</gene>
<evidence type="ECO:0000313" key="2">
    <source>
        <dbReference type="EMBL" id="SFS62634.1"/>
    </source>
</evidence>
<sequence length="179" mass="20058">MPTIEYEAKVLEIDTSAMAATIERLGGKHLGTRRMRRYVYDLIPPVAGQWIRLRTDGDTTTLCVKEIQSDAVDGTHETETAVTDFDGTHAVLLAMGFAARGYQENLRSSYLLAGARLEIDTWPLIPPYLEIEGDSEDHVLSTAQHLGISVESLVYLNTQDVYRHYGHDLKAIKELRLPD</sequence>
<keyword evidence="3" id="KW-1185">Reference proteome</keyword>
<dbReference type="InterPro" id="IPR033469">
    <property type="entry name" value="CYTH-like_dom_sf"/>
</dbReference>
<dbReference type="Proteomes" id="UP000198873">
    <property type="component" value="Unassembled WGS sequence"/>
</dbReference>
<feature type="domain" description="CYTH" evidence="1">
    <location>
        <begin position="4"/>
        <end position="151"/>
    </location>
</feature>
<dbReference type="SUPFAM" id="SSF55154">
    <property type="entry name" value="CYTH-like phosphatases"/>
    <property type="match status" value="1"/>
</dbReference>
<dbReference type="EMBL" id="FPAB01000003">
    <property type="protein sequence ID" value="SFS62634.1"/>
    <property type="molecule type" value="Genomic_DNA"/>
</dbReference>
<organism evidence="2 3">
    <name type="scientific">Streptomyces harbinensis</name>
    <dbReference type="NCBI Taxonomy" id="1176198"/>
    <lineage>
        <taxon>Bacteria</taxon>
        <taxon>Bacillati</taxon>
        <taxon>Actinomycetota</taxon>
        <taxon>Actinomycetes</taxon>
        <taxon>Kitasatosporales</taxon>
        <taxon>Streptomycetaceae</taxon>
        <taxon>Streptomyces</taxon>
    </lineage>
</organism>
<proteinExistence type="predicted"/>
<dbReference type="AlphaFoldDB" id="A0A1I6RD80"/>
<evidence type="ECO:0000313" key="3">
    <source>
        <dbReference type="Proteomes" id="UP000198873"/>
    </source>
</evidence>